<accession>A0A165U011</accession>
<dbReference type="EMBL" id="KV429034">
    <property type="protein sequence ID" value="KZT74194.1"/>
    <property type="molecule type" value="Genomic_DNA"/>
</dbReference>
<reference evidence="1 2" key="1">
    <citation type="journal article" date="2016" name="Mol. Biol. Evol.">
        <title>Comparative Genomics of Early-Diverging Mushroom-Forming Fungi Provides Insights into the Origins of Lignocellulose Decay Capabilities.</title>
        <authorList>
            <person name="Nagy L.G."/>
            <person name="Riley R."/>
            <person name="Tritt A."/>
            <person name="Adam C."/>
            <person name="Daum C."/>
            <person name="Floudas D."/>
            <person name="Sun H."/>
            <person name="Yadav J.S."/>
            <person name="Pangilinan J."/>
            <person name="Larsson K.H."/>
            <person name="Matsuura K."/>
            <person name="Barry K."/>
            <person name="Labutti K."/>
            <person name="Kuo R."/>
            <person name="Ohm R.A."/>
            <person name="Bhattacharya S.S."/>
            <person name="Shirouzu T."/>
            <person name="Yoshinaga Y."/>
            <person name="Martin F.M."/>
            <person name="Grigoriev I.V."/>
            <person name="Hibbett D.S."/>
        </authorList>
    </citation>
    <scope>NUCLEOTIDE SEQUENCE [LARGE SCALE GENOMIC DNA]</scope>
    <source>
        <strain evidence="1 2">L-15889</strain>
    </source>
</reference>
<sequence length="89" mass="10388">MRPSIPRLVRVISKSDLVQQGIPLKRTKPEPLRSDIKQPTLIEVLMKRKADAGENYPTNIRIEPELKMAHYRRVPKEIGMELKEMAREK</sequence>
<evidence type="ECO:0000313" key="2">
    <source>
        <dbReference type="Proteomes" id="UP000076727"/>
    </source>
</evidence>
<dbReference type="OrthoDB" id="3237970at2759"/>
<gene>
    <name evidence="1" type="ORF">DAEQUDRAFT_293719</name>
</gene>
<keyword evidence="2" id="KW-1185">Reference proteome</keyword>
<organism evidence="1 2">
    <name type="scientific">Daedalea quercina L-15889</name>
    <dbReference type="NCBI Taxonomy" id="1314783"/>
    <lineage>
        <taxon>Eukaryota</taxon>
        <taxon>Fungi</taxon>
        <taxon>Dikarya</taxon>
        <taxon>Basidiomycota</taxon>
        <taxon>Agaricomycotina</taxon>
        <taxon>Agaricomycetes</taxon>
        <taxon>Polyporales</taxon>
        <taxon>Fomitopsis</taxon>
    </lineage>
</organism>
<proteinExistence type="predicted"/>
<name>A0A165U011_9APHY</name>
<dbReference type="Proteomes" id="UP000076727">
    <property type="component" value="Unassembled WGS sequence"/>
</dbReference>
<evidence type="ECO:0000313" key="1">
    <source>
        <dbReference type="EMBL" id="KZT74194.1"/>
    </source>
</evidence>
<protein>
    <submittedName>
        <fullName evidence="1">Uncharacterized protein</fullName>
    </submittedName>
</protein>
<dbReference type="AlphaFoldDB" id="A0A165U011"/>